<accession>A0A0A9HC38</accession>
<dbReference type="EMBL" id="GBRH01163166">
    <property type="protein sequence ID" value="JAE34730.1"/>
    <property type="molecule type" value="Transcribed_RNA"/>
</dbReference>
<name>A0A0A9HC38_ARUDO</name>
<proteinExistence type="predicted"/>
<reference evidence="1" key="2">
    <citation type="journal article" date="2015" name="Data Brief">
        <title>Shoot transcriptome of the giant reed, Arundo donax.</title>
        <authorList>
            <person name="Barrero R.A."/>
            <person name="Guerrero F.D."/>
            <person name="Moolhuijzen P."/>
            <person name="Goolsby J.A."/>
            <person name="Tidwell J."/>
            <person name="Bellgard S.E."/>
            <person name="Bellgard M.I."/>
        </authorList>
    </citation>
    <scope>NUCLEOTIDE SEQUENCE</scope>
    <source>
        <tissue evidence="1">Shoot tissue taken approximately 20 cm above the soil surface</tissue>
    </source>
</reference>
<evidence type="ECO:0000313" key="1">
    <source>
        <dbReference type="EMBL" id="JAE34730.1"/>
    </source>
</evidence>
<reference evidence="1" key="1">
    <citation type="submission" date="2014-09" db="EMBL/GenBank/DDBJ databases">
        <authorList>
            <person name="Magalhaes I.L.F."/>
            <person name="Oliveira U."/>
            <person name="Santos F.R."/>
            <person name="Vidigal T.H.D.A."/>
            <person name="Brescovit A.D."/>
            <person name="Santos A.J."/>
        </authorList>
    </citation>
    <scope>NUCLEOTIDE SEQUENCE</scope>
    <source>
        <tissue evidence="1">Shoot tissue taken approximately 20 cm above the soil surface</tissue>
    </source>
</reference>
<dbReference type="AlphaFoldDB" id="A0A0A9HC38"/>
<protein>
    <submittedName>
        <fullName evidence="1">Uncharacterized protein</fullName>
    </submittedName>
</protein>
<sequence length="29" mass="3450">MKICEIQLPKNQNSRCKWIMLCTKTVNLL</sequence>
<organism evidence="1">
    <name type="scientific">Arundo donax</name>
    <name type="common">Giant reed</name>
    <name type="synonym">Donax arundinaceus</name>
    <dbReference type="NCBI Taxonomy" id="35708"/>
    <lineage>
        <taxon>Eukaryota</taxon>
        <taxon>Viridiplantae</taxon>
        <taxon>Streptophyta</taxon>
        <taxon>Embryophyta</taxon>
        <taxon>Tracheophyta</taxon>
        <taxon>Spermatophyta</taxon>
        <taxon>Magnoliopsida</taxon>
        <taxon>Liliopsida</taxon>
        <taxon>Poales</taxon>
        <taxon>Poaceae</taxon>
        <taxon>PACMAD clade</taxon>
        <taxon>Arundinoideae</taxon>
        <taxon>Arundineae</taxon>
        <taxon>Arundo</taxon>
    </lineage>
</organism>